<feature type="region of interest" description="Disordered" evidence="2">
    <location>
        <begin position="45"/>
        <end position="64"/>
    </location>
</feature>
<dbReference type="EC" id="4.2.1.6" evidence="4"/>
<dbReference type="PANTHER" id="PTHR48080:SF2">
    <property type="entry name" value="D-GALACTONATE DEHYDRATASE"/>
    <property type="match status" value="1"/>
</dbReference>
<dbReference type="GO" id="GO:0008869">
    <property type="term" value="F:galactonate dehydratase activity"/>
    <property type="evidence" value="ECO:0007669"/>
    <property type="project" value="UniProtKB-EC"/>
</dbReference>
<dbReference type="InterPro" id="IPR029065">
    <property type="entry name" value="Enolase_C-like"/>
</dbReference>
<sequence length="414" mass="43726">MSQHMINHGMVADDDQPELAERRLTEPAPGRPELIISSVEAFPLTLTGDGRPDPEGARYHVGQNRPTIYPAGRETLFVRLETRSGHVGWGEALAPAAPRVPAAIVTDLLAPALIGADAAEVKPLRFRLGELMRERGHLVGHQADALAAVDIALWDLLGVATGLSVATLLGGAYRREIPSYVTSVGGATDEARGETIMKLIEGGASRFKLHLGNGVDADLRSFDVAAAAGREALPDVKIAVDSHCVYDGADALRLARELGARGAWFLESALPAEHAAGYAELAARADLPIAGGEAFRHRTEVAQWLRIDALDYYQPDIGRTGITEGAAIAELVNAAYRPILPHHSAALGLALVAGLHVAATAQNAPYFEYGPATVEAANRLLTVPLEAGPDHYLLPTGPGLGVTVDEDAIRSAAR</sequence>
<dbReference type="InterPro" id="IPR013341">
    <property type="entry name" value="Mandelate_racemase_N_dom"/>
</dbReference>
<dbReference type="InterPro" id="IPR036849">
    <property type="entry name" value="Enolase-like_C_sf"/>
</dbReference>
<keyword evidence="5" id="KW-1185">Reference proteome</keyword>
<protein>
    <submittedName>
        <fullName evidence="4">Galactonate dehydratase</fullName>
        <ecNumber evidence="4">4.2.1.6</ecNumber>
    </submittedName>
</protein>
<keyword evidence="1 4" id="KW-0456">Lyase</keyword>
<accession>A0A7Y9I4N7</accession>
<evidence type="ECO:0000313" key="5">
    <source>
        <dbReference type="Proteomes" id="UP000569914"/>
    </source>
</evidence>
<evidence type="ECO:0000313" key="4">
    <source>
        <dbReference type="EMBL" id="NYE70205.1"/>
    </source>
</evidence>
<dbReference type="AlphaFoldDB" id="A0A7Y9I4N7"/>
<dbReference type="SMART" id="SM00922">
    <property type="entry name" value="MR_MLE"/>
    <property type="match status" value="1"/>
</dbReference>
<gene>
    <name evidence="4" type="ORF">BKA15_001534</name>
</gene>
<dbReference type="PANTHER" id="PTHR48080">
    <property type="entry name" value="D-GALACTONATE DEHYDRATASE-RELATED"/>
    <property type="match status" value="1"/>
</dbReference>
<name>A0A7Y9I4N7_9ACTN</name>
<dbReference type="Pfam" id="PF13378">
    <property type="entry name" value="MR_MLE_C"/>
    <property type="match status" value="1"/>
</dbReference>
<dbReference type="Gene3D" id="3.20.20.120">
    <property type="entry name" value="Enolase-like C-terminal domain"/>
    <property type="match status" value="1"/>
</dbReference>
<dbReference type="CDD" id="cd03316">
    <property type="entry name" value="MR_like"/>
    <property type="match status" value="1"/>
</dbReference>
<dbReference type="EMBL" id="JACCBU010000001">
    <property type="protein sequence ID" value="NYE70205.1"/>
    <property type="molecule type" value="Genomic_DNA"/>
</dbReference>
<dbReference type="InterPro" id="IPR013342">
    <property type="entry name" value="Mandelate_racemase_C"/>
</dbReference>
<dbReference type="SUPFAM" id="SSF51604">
    <property type="entry name" value="Enolase C-terminal domain-like"/>
    <property type="match status" value="1"/>
</dbReference>
<organism evidence="4 5">
    <name type="scientific">Microlunatus parietis</name>
    <dbReference type="NCBI Taxonomy" id="682979"/>
    <lineage>
        <taxon>Bacteria</taxon>
        <taxon>Bacillati</taxon>
        <taxon>Actinomycetota</taxon>
        <taxon>Actinomycetes</taxon>
        <taxon>Propionibacteriales</taxon>
        <taxon>Propionibacteriaceae</taxon>
        <taxon>Microlunatus</taxon>
    </lineage>
</organism>
<evidence type="ECO:0000259" key="3">
    <source>
        <dbReference type="SMART" id="SM00922"/>
    </source>
</evidence>
<dbReference type="RefSeq" id="WP_246322288.1">
    <property type="nucleotide sequence ID" value="NZ_JACCBU010000001.1"/>
</dbReference>
<evidence type="ECO:0000256" key="2">
    <source>
        <dbReference type="SAM" id="MobiDB-lite"/>
    </source>
</evidence>
<evidence type="ECO:0000256" key="1">
    <source>
        <dbReference type="ARBA" id="ARBA00023239"/>
    </source>
</evidence>
<feature type="domain" description="Mandelate racemase/muconate lactonizing enzyme C-terminal" evidence="3">
    <location>
        <begin position="189"/>
        <end position="288"/>
    </location>
</feature>
<reference evidence="4 5" key="1">
    <citation type="submission" date="2020-07" db="EMBL/GenBank/DDBJ databases">
        <title>Sequencing the genomes of 1000 actinobacteria strains.</title>
        <authorList>
            <person name="Klenk H.-P."/>
        </authorList>
    </citation>
    <scope>NUCLEOTIDE SEQUENCE [LARGE SCALE GENOMIC DNA]</scope>
    <source>
        <strain evidence="4 5">DSM 22083</strain>
    </source>
</reference>
<dbReference type="Proteomes" id="UP000569914">
    <property type="component" value="Unassembled WGS sequence"/>
</dbReference>
<dbReference type="Gene3D" id="3.30.390.10">
    <property type="entry name" value="Enolase-like, N-terminal domain"/>
    <property type="match status" value="1"/>
</dbReference>
<dbReference type="Pfam" id="PF02746">
    <property type="entry name" value="MR_MLE_N"/>
    <property type="match status" value="1"/>
</dbReference>
<dbReference type="InterPro" id="IPR034593">
    <property type="entry name" value="DgoD-like"/>
</dbReference>
<proteinExistence type="predicted"/>
<dbReference type="SUPFAM" id="SSF54826">
    <property type="entry name" value="Enolase N-terminal domain-like"/>
    <property type="match status" value="1"/>
</dbReference>
<dbReference type="InterPro" id="IPR029017">
    <property type="entry name" value="Enolase-like_N"/>
</dbReference>
<comment type="caution">
    <text evidence="4">The sequence shown here is derived from an EMBL/GenBank/DDBJ whole genome shotgun (WGS) entry which is preliminary data.</text>
</comment>